<reference evidence="1" key="1">
    <citation type="submission" date="2021-03" db="EMBL/GenBank/DDBJ databases">
        <authorList>
            <consortium name="DOE Joint Genome Institute"/>
            <person name="Ahrendt S."/>
            <person name="Looney B.P."/>
            <person name="Miyauchi S."/>
            <person name="Morin E."/>
            <person name="Drula E."/>
            <person name="Courty P.E."/>
            <person name="Chicoki N."/>
            <person name="Fauchery L."/>
            <person name="Kohler A."/>
            <person name="Kuo A."/>
            <person name="Labutti K."/>
            <person name="Pangilinan J."/>
            <person name="Lipzen A."/>
            <person name="Riley R."/>
            <person name="Andreopoulos W."/>
            <person name="He G."/>
            <person name="Johnson J."/>
            <person name="Barry K.W."/>
            <person name="Grigoriev I.V."/>
            <person name="Nagy L."/>
            <person name="Hibbett D."/>
            <person name="Henrissat B."/>
            <person name="Matheny P.B."/>
            <person name="Labbe J."/>
            <person name="Martin F."/>
        </authorList>
    </citation>
    <scope>NUCLEOTIDE SEQUENCE</scope>
    <source>
        <strain evidence="1">HHB10654</strain>
    </source>
</reference>
<dbReference type="Proteomes" id="UP000814140">
    <property type="component" value="Unassembled WGS sequence"/>
</dbReference>
<dbReference type="EMBL" id="MU277415">
    <property type="protein sequence ID" value="KAI0054484.1"/>
    <property type="molecule type" value="Genomic_DNA"/>
</dbReference>
<comment type="caution">
    <text evidence="1">The sequence shown here is derived from an EMBL/GenBank/DDBJ whole genome shotgun (WGS) entry which is preliminary data.</text>
</comment>
<name>A0ACB8SDB9_9AGAM</name>
<accession>A0ACB8SDB9</accession>
<gene>
    <name evidence="1" type="ORF">BV25DRAFT_1843628</name>
</gene>
<proteinExistence type="predicted"/>
<organism evidence="1 2">
    <name type="scientific">Artomyces pyxidatus</name>
    <dbReference type="NCBI Taxonomy" id="48021"/>
    <lineage>
        <taxon>Eukaryota</taxon>
        <taxon>Fungi</taxon>
        <taxon>Dikarya</taxon>
        <taxon>Basidiomycota</taxon>
        <taxon>Agaricomycotina</taxon>
        <taxon>Agaricomycetes</taxon>
        <taxon>Russulales</taxon>
        <taxon>Auriscalpiaceae</taxon>
        <taxon>Artomyces</taxon>
    </lineage>
</organism>
<evidence type="ECO:0000313" key="2">
    <source>
        <dbReference type="Proteomes" id="UP000814140"/>
    </source>
</evidence>
<keyword evidence="2" id="KW-1185">Reference proteome</keyword>
<protein>
    <submittedName>
        <fullName evidence="1">Uncharacterized protein</fullName>
    </submittedName>
</protein>
<evidence type="ECO:0000313" key="1">
    <source>
        <dbReference type="EMBL" id="KAI0054484.1"/>
    </source>
</evidence>
<sequence length="220" mass="23429">MAAPAASPRFYVVFRGTNPGVYSDWAAAAPNVIGIAGAIHRRYPTLAEAHRALDEFQAHEVEVIAAQMQGLAIAGPAAPPLPAVPEPEPEPTLEVAAPSPVPAAFAPAGAAHTNTPAAPAAVPGSAPPSPGATFVPLTSITPVVNVARGYRFFAVARGRQVGIFNHPWYASPRSLLHTELMLLRSLVRPLVEDYPHAMYRTFRTVEEASDWFVEKMAQLE</sequence>
<reference evidence="1" key="2">
    <citation type="journal article" date="2022" name="New Phytol.">
        <title>Evolutionary transition to the ectomycorrhizal habit in the genomes of a hyperdiverse lineage of mushroom-forming fungi.</title>
        <authorList>
            <person name="Looney B."/>
            <person name="Miyauchi S."/>
            <person name="Morin E."/>
            <person name="Drula E."/>
            <person name="Courty P.E."/>
            <person name="Kohler A."/>
            <person name="Kuo A."/>
            <person name="LaButti K."/>
            <person name="Pangilinan J."/>
            <person name="Lipzen A."/>
            <person name="Riley R."/>
            <person name="Andreopoulos W."/>
            <person name="He G."/>
            <person name="Johnson J."/>
            <person name="Nolan M."/>
            <person name="Tritt A."/>
            <person name="Barry K.W."/>
            <person name="Grigoriev I.V."/>
            <person name="Nagy L.G."/>
            <person name="Hibbett D."/>
            <person name="Henrissat B."/>
            <person name="Matheny P.B."/>
            <person name="Labbe J."/>
            <person name="Martin F.M."/>
        </authorList>
    </citation>
    <scope>NUCLEOTIDE SEQUENCE</scope>
    <source>
        <strain evidence="1">HHB10654</strain>
    </source>
</reference>